<evidence type="ECO:0000313" key="5">
    <source>
        <dbReference type="Proteomes" id="UP001189429"/>
    </source>
</evidence>
<feature type="region of interest" description="Disordered" evidence="1">
    <location>
        <begin position="736"/>
        <end position="783"/>
    </location>
</feature>
<keyword evidence="2" id="KW-0812">Transmembrane</keyword>
<name>A0ABN9VBA2_9DINO</name>
<feature type="transmembrane region" description="Helical" evidence="2">
    <location>
        <begin position="1693"/>
        <end position="1715"/>
    </location>
</feature>
<protein>
    <recommendedName>
        <fullName evidence="3">DUF4326 domain-containing protein</fullName>
    </recommendedName>
</protein>
<organism evidence="4 5">
    <name type="scientific">Prorocentrum cordatum</name>
    <dbReference type="NCBI Taxonomy" id="2364126"/>
    <lineage>
        <taxon>Eukaryota</taxon>
        <taxon>Sar</taxon>
        <taxon>Alveolata</taxon>
        <taxon>Dinophyceae</taxon>
        <taxon>Prorocentrales</taxon>
        <taxon>Prorocentraceae</taxon>
        <taxon>Prorocentrum</taxon>
    </lineage>
</organism>
<evidence type="ECO:0000313" key="4">
    <source>
        <dbReference type="EMBL" id="CAK0869240.1"/>
    </source>
</evidence>
<dbReference type="PANTHER" id="PTHR33050">
    <property type="entry name" value="REVERSE TRANSCRIPTASE DOMAIN-CONTAINING PROTEIN"/>
    <property type="match status" value="1"/>
</dbReference>
<dbReference type="InterPro" id="IPR052055">
    <property type="entry name" value="Hepadnavirus_pol/RT"/>
</dbReference>
<evidence type="ECO:0000256" key="2">
    <source>
        <dbReference type="SAM" id="Phobius"/>
    </source>
</evidence>
<dbReference type="InterPro" id="IPR025475">
    <property type="entry name" value="DUF4326"/>
</dbReference>
<keyword evidence="2" id="KW-0472">Membrane</keyword>
<dbReference type="EMBL" id="CAUYUJ010016832">
    <property type="protein sequence ID" value="CAK0869240.1"/>
    <property type="molecule type" value="Genomic_DNA"/>
</dbReference>
<evidence type="ECO:0000259" key="3">
    <source>
        <dbReference type="Pfam" id="PF14216"/>
    </source>
</evidence>
<feature type="region of interest" description="Disordered" evidence="1">
    <location>
        <begin position="1463"/>
        <end position="1503"/>
    </location>
</feature>
<keyword evidence="5" id="KW-1185">Reference proteome</keyword>
<accession>A0ABN9VBA2</accession>
<evidence type="ECO:0000256" key="1">
    <source>
        <dbReference type="SAM" id="MobiDB-lite"/>
    </source>
</evidence>
<dbReference type="PANTHER" id="PTHR33050:SF7">
    <property type="entry name" value="RIBONUCLEASE H"/>
    <property type="match status" value="1"/>
</dbReference>
<keyword evidence="2" id="KW-1133">Transmembrane helix</keyword>
<dbReference type="Proteomes" id="UP001189429">
    <property type="component" value="Unassembled WGS sequence"/>
</dbReference>
<gene>
    <name evidence="4" type="ORF">PCOR1329_LOCUS55660</name>
</gene>
<sequence>DGLAGRRAVADLLAAWEAAKLQWHRENAIRAEARATSQNILISGPEHASLRNAFEKKWGELPNDEVPGRHYPSMKLEQIEQNEPRPESLMEVASKEDKEEDFLSTEVDNNNRLVVKKGAAAQLRIPQSPEELRVRLRVLGNAWMFGAMKFNRPWLAGLTPTLWQRYADYALGKKVALLPAIGPDGEVADGPRPPWRSVLSYEFELRKMAYDQVRQDSTMAEGLKAALQDAELRSLHFIGPLTRQQNTVDSNKRQRTEDPGLCTGTEALALSNYEQFFDLPRGAASLDRLRKGDGKCSKGKKHWNTPDGRAICFKFNNKGQKCSGNCGRAHVCQVCFSDQHPAYDWTGAPEVVVKPSGGLRVLYLFVGKQRRGDIRYWLTQLCRSADVPLCMREVDVLRPPQDAVTDQHVWGPLVTEIAHGAFDVILATPSSSAHSRAHWSTSPGPRPLRNSEFSKGFPWLEGGKRKKVQVANESLDRIAAAIREGCRSPARSARWLEFPEDLGRVATWNQRPASIWQPEEEMRRLALETDATTAAFFQCRWPGVHRRRPTRTASTLLGHHAFGAQGWPQFSPDGVYLGPLPQHCGHDHEDLLGKGGDGDAFRTTKATAYPSPMCRDIAKLVLAHFLEVRRSLPEGGGRAAAAPTRVTLAAARPDDHESMYIGRGTATLPKSKWHNPFKVAELGRDACLKRFEEYARRELWEDLEELAGKSLACHCREGQSCHGDVLVKLFKEKGAGKELRESPPEVDGRDASPESRDGGRRARLGEGPWGNGPPAEVGSAGKPKRFVDGAGLCSLGRWAPESRNCATPPWLARLQGTFRSIVQGLEDPMKIFARLACGGVEGPPFPDAAVQQARDAWLSELRVASGRVDLAEVPERQPFFLKALGVHLKEVGDPDWRIFEDSKDSFTSGVALGFGELMPRTPAVFERKVHWRRYDRDVVEGLPEDKGNYVSAIGRAGEIRTQFEEEVREGLMSRMPLADARREFGPRLHVAALAALEKGTDSFRLVHDGTHGVRINPNIKPRDQVRQPGIDELRWILGRSRAEGLPLIALKADVRRAHRLVRVARRDWGCQACALPNDPDHVYLNAVGTFGIASAGYWWARLASAISRSVHGFVGKAEFWQLLFADDFPWLFSGRRLHEDALLVLLWFLVVGTPFSRGGTFIEWVGIQIDLSHRSLGISARRVEWVQRWIRDILFEGQVLMSAFGEALGRLSFAVQALPCYRPLLAPLYSWAAAAPAGAYLGIPPVVRLVLEFFADRLLADGGARPCWPRCKPAQGAVEWFRSDAKAEGDDIGIGGRECRGGVAPADARWFHVKLTRANAPWAFRAGEPFRVIAALEMYGTLISCMVFLPEASLQGDAGRLLLSGTTDNKGNSYVVQRLFTTKFPLCAFVMELAAQLQRWQAELHLDWTPREQNVEADELSEGVFRRFTESKRIIVDPASLEFVLLPKVLETGASLVDFVKEQRGQQKRQASTELPKRPRRPRLRETDPCPGPPPCPEAVSSRSSSRALDEFRRFCLNWLHVFEECSIDPGQNPKVVVTEEQLLQCSNIAEIADLCLERLRVTEVRFISMQREQDQKMLSSNKTAFHRITAKIPKGTKKLALMSGRTVEMAMKKRTTVSWLNCGKGQACTCQCRNKDSEDGFPRTFGCVCMSVTILSKEHFLLISTFWLGWITLALEIVHMGSAKKLMNQGSITMHALGVFMAVVTQFCLIVMLIRFEQVDILQQLEREVKTLAKQNEAFEAQSARMKEFWSNCQQLTELWLYRTVPRLDLYKEIHSQLEDAPPEDLLVNIQGANDQLQTLEKSLGPLEDWRKDGGLKTDSKKEFGRKINQLCQEPDFSTVLSSLEEITANGTGLKAIAPDKAAPPIETLR</sequence>
<feature type="non-terminal residue" evidence="4">
    <location>
        <position position="1"/>
    </location>
</feature>
<proteinExistence type="predicted"/>
<dbReference type="Pfam" id="PF14216">
    <property type="entry name" value="DUF4326"/>
    <property type="match status" value="1"/>
</dbReference>
<reference evidence="4" key="1">
    <citation type="submission" date="2023-10" db="EMBL/GenBank/DDBJ databases">
        <authorList>
            <person name="Chen Y."/>
            <person name="Shah S."/>
            <person name="Dougan E. K."/>
            <person name="Thang M."/>
            <person name="Chan C."/>
        </authorList>
    </citation>
    <scope>NUCLEOTIDE SEQUENCE [LARGE SCALE GENOMIC DNA]</scope>
</reference>
<feature type="domain" description="DUF4326" evidence="3">
    <location>
        <begin position="656"/>
        <end position="727"/>
    </location>
</feature>
<comment type="caution">
    <text evidence="4">The sequence shown here is derived from an EMBL/GenBank/DDBJ whole genome shotgun (WGS) entry which is preliminary data.</text>
</comment>
<feature type="compositionally biased region" description="Basic and acidic residues" evidence="1">
    <location>
        <begin position="736"/>
        <end position="764"/>
    </location>
</feature>
<feature type="transmembrane region" description="Helical" evidence="2">
    <location>
        <begin position="1661"/>
        <end position="1681"/>
    </location>
</feature>